<evidence type="ECO:0000256" key="2">
    <source>
        <dbReference type="ARBA" id="ARBA00022771"/>
    </source>
</evidence>
<name>A0ABR0Y8F0_HUSHU</name>
<protein>
    <submittedName>
        <fullName evidence="8">E3 ubiquitin/ISG15 ligase TRIM25-like</fullName>
    </submittedName>
</protein>
<dbReference type="SMART" id="SM00336">
    <property type="entry name" value="BBOX"/>
    <property type="match status" value="2"/>
</dbReference>
<keyword evidence="2 4" id="KW-0863">Zinc-finger</keyword>
<dbReference type="PROSITE" id="PS50119">
    <property type="entry name" value="ZF_BBOX"/>
    <property type="match status" value="1"/>
</dbReference>
<feature type="domain" description="RING-type" evidence="6">
    <location>
        <begin position="24"/>
        <end position="67"/>
    </location>
</feature>
<dbReference type="InterPro" id="IPR017907">
    <property type="entry name" value="Znf_RING_CS"/>
</dbReference>
<proteinExistence type="predicted"/>
<feature type="coiled-coil region" evidence="5">
    <location>
        <begin position="206"/>
        <end position="240"/>
    </location>
</feature>
<dbReference type="InterPro" id="IPR027370">
    <property type="entry name" value="Znf-RING_euk"/>
</dbReference>
<evidence type="ECO:0000256" key="3">
    <source>
        <dbReference type="ARBA" id="ARBA00022833"/>
    </source>
</evidence>
<dbReference type="PANTHER" id="PTHR25465:SF41">
    <property type="entry name" value="E3 UBIQUITIN-PROTEIN LIGASE RNF135"/>
    <property type="match status" value="1"/>
</dbReference>
<evidence type="ECO:0000259" key="7">
    <source>
        <dbReference type="PROSITE" id="PS50119"/>
    </source>
</evidence>
<dbReference type="CDD" id="cd19769">
    <property type="entry name" value="Bbox2_TRIM16-like"/>
    <property type="match status" value="1"/>
</dbReference>
<dbReference type="SUPFAM" id="SSF57850">
    <property type="entry name" value="RING/U-box"/>
    <property type="match status" value="1"/>
</dbReference>
<dbReference type="Pfam" id="PF00643">
    <property type="entry name" value="zf-B_box"/>
    <property type="match status" value="1"/>
</dbReference>
<dbReference type="Gene3D" id="4.10.830.40">
    <property type="match status" value="1"/>
</dbReference>
<dbReference type="SMART" id="SM00184">
    <property type="entry name" value="RING"/>
    <property type="match status" value="1"/>
</dbReference>
<feature type="domain" description="B box-type" evidence="7">
    <location>
        <begin position="150"/>
        <end position="191"/>
    </location>
</feature>
<dbReference type="Proteomes" id="UP001369086">
    <property type="component" value="Unassembled WGS sequence"/>
</dbReference>
<comment type="caution">
    <text evidence="8">The sequence shown here is derived from an EMBL/GenBank/DDBJ whole genome shotgun (WGS) entry which is preliminary data.</text>
</comment>
<evidence type="ECO:0000256" key="4">
    <source>
        <dbReference type="PROSITE-ProRule" id="PRU00024"/>
    </source>
</evidence>
<keyword evidence="1" id="KW-0479">Metal-binding</keyword>
<dbReference type="PROSITE" id="PS50089">
    <property type="entry name" value="ZF_RING_2"/>
    <property type="match status" value="1"/>
</dbReference>
<evidence type="ECO:0000256" key="5">
    <source>
        <dbReference type="SAM" id="Coils"/>
    </source>
</evidence>
<dbReference type="InterPro" id="IPR013083">
    <property type="entry name" value="Znf_RING/FYVE/PHD"/>
</dbReference>
<keyword evidence="3" id="KW-0862">Zinc</keyword>
<dbReference type="SUPFAM" id="SSF57845">
    <property type="entry name" value="B-box zinc-binding domain"/>
    <property type="match status" value="1"/>
</dbReference>
<dbReference type="InterPro" id="IPR051051">
    <property type="entry name" value="E3_ubiq-ligase_TRIM/RNF"/>
</dbReference>
<keyword evidence="9" id="KW-1185">Reference proteome</keyword>
<keyword evidence="5" id="KW-0175">Coiled coil</keyword>
<evidence type="ECO:0000313" key="9">
    <source>
        <dbReference type="Proteomes" id="UP001369086"/>
    </source>
</evidence>
<sequence>MAEALSKTSAAAAVASEMEAELNCSVCLSIYRDPVVLHCGHNFCRECLDKVWESQATGKSYSCPDCRAEYNQRPELQRNLKLSNIVERFQASRQSVAAGDVVCDLCLDSPLPAIKTCQNCEASLCERHLKKHAEKPAQRDHILVEPTVSLESRKCQEHGKMIEYYCSEDESCVCVTCYVAGSHRNHNIRPLKEVQEEKKSILGKEIERLELGKKKLEDAIKTKEQDKVDLKKNRDDLRKDFSSLFQEIRSKLQTQEEKILKHIQLEEVKELSGICQQLQELEVKKELTRMLVKEAEEAKLQKDPLEFLQVFQSVHERAKQNNTEVPMHAVQEKTLPKSSYGTALAKMKTTIEQVNEELIENAVDNSVMFNFKECDFDLPSVGKHDSFRPVISVVHGRQPQFKKKIVDIIPEVHAAVPKSNEGEHPVPKNQNARGSKYQRFTLLFLRAMKESTQYQNSKYQSFTLQLLRAMKESTQYQNSKCQSFTLLFLRRAIPKFKIPEFHSAMLKEIQNSKCQSSLCNS</sequence>
<evidence type="ECO:0000313" key="8">
    <source>
        <dbReference type="EMBL" id="KAK6468695.1"/>
    </source>
</evidence>
<organism evidence="8 9">
    <name type="scientific">Huso huso</name>
    <name type="common">Beluga</name>
    <name type="synonym">Acipenser huso</name>
    <dbReference type="NCBI Taxonomy" id="61971"/>
    <lineage>
        <taxon>Eukaryota</taxon>
        <taxon>Metazoa</taxon>
        <taxon>Chordata</taxon>
        <taxon>Craniata</taxon>
        <taxon>Vertebrata</taxon>
        <taxon>Euteleostomi</taxon>
        <taxon>Actinopterygii</taxon>
        <taxon>Chondrostei</taxon>
        <taxon>Acipenseriformes</taxon>
        <taxon>Acipenseridae</taxon>
        <taxon>Huso</taxon>
    </lineage>
</organism>
<dbReference type="PROSITE" id="PS00518">
    <property type="entry name" value="ZF_RING_1"/>
    <property type="match status" value="1"/>
</dbReference>
<evidence type="ECO:0000259" key="6">
    <source>
        <dbReference type="PROSITE" id="PS50089"/>
    </source>
</evidence>
<evidence type="ECO:0000256" key="1">
    <source>
        <dbReference type="ARBA" id="ARBA00022723"/>
    </source>
</evidence>
<dbReference type="Gene3D" id="3.30.160.60">
    <property type="entry name" value="Classic Zinc Finger"/>
    <property type="match status" value="1"/>
</dbReference>
<dbReference type="InterPro" id="IPR001841">
    <property type="entry name" value="Znf_RING"/>
</dbReference>
<accession>A0ABR0Y8F0</accession>
<reference evidence="8 9" key="1">
    <citation type="submission" date="2021-05" db="EMBL/GenBank/DDBJ databases">
        <authorList>
            <person name="Zahm M."/>
            <person name="Klopp C."/>
            <person name="Cabau C."/>
            <person name="Kuhl H."/>
            <person name="Suciu R."/>
            <person name="Ciorpac M."/>
            <person name="Holostenco D."/>
            <person name="Gessner J."/>
            <person name="Wuertz S."/>
            <person name="Hohne C."/>
            <person name="Stock M."/>
            <person name="Gislard M."/>
            <person name="Lluch J."/>
            <person name="Milhes M."/>
            <person name="Lampietro C."/>
            <person name="Lopez Roques C."/>
            <person name="Donnadieu C."/>
            <person name="Du K."/>
            <person name="Schartl M."/>
            <person name="Guiguen Y."/>
        </authorList>
    </citation>
    <scope>NUCLEOTIDE SEQUENCE [LARGE SCALE GENOMIC DNA]</scope>
    <source>
        <strain evidence="8">Hh-F2</strain>
        <tissue evidence="8">Blood</tissue>
    </source>
</reference>
<dbReference type="EMBL" id="JAHFZB010000042">
    <property type="protein sequence ID" value="KAK6468695.1"/>
    <property type="molecule type" value="Genomic_DNA"/>
</dbReference>
<dbReference type="PANTHER" id="PTHR25465">
    <property type="entry name" value="B-BOX DOMAIN CONTAINING"/>
    <property type="match status" value="1"/>
</dbReference>
<dbReference type="Pfam" id="PF13445">
    <property type="entry name" value="zf-RING_UBOX"/>
    <property type="match status" value="1"/>
</dbReference>
<dbReference type="Gene3D" id="3.30.40.10">
    <property type="entry name" value="Zinc/RING finger domain, C3HC4 (zinc finger)"/>
    <property type="match status" value="1"/>
</dbReference>
<gene>
    <name evidence="8" type="ORF">HHUSO_G33014</name>
</gene>
<dbReference type="InterPro" id="IPR000315">
    <property type="entry name" value="Znf_B-box"/>
</dbReference>